<accession>A0A081C9D1</accession>
<name>A0A081C9D1_VECG1</name>
<evidence type="ECO:0000313" key="1">
    <source>
        <dbReference type="EMBL" id="GAK61186.1"/>
    </source>
</evidence>
<dbReference type="HOGENOM" id="CLU_902123_0_0_0"/>
<dbReference type="EMBL" id="DF820477">
    <property type="protein sequence ID" value="GAK61186.1"/>
    <property type="molecule type" value="Genomic_DNA"/>
</dbReference>
<reference evidence="1" key="1">
    <citation type="journal article" date="2015" name="PeerJ">
        <title>First genomic representation of candidate bacterial phylum KSB3 points to enhanced environmental sensing as a trigger of wastewater bulking.</title>
        <authorList>
            <person name="Sekiguchi Y."/>
            <person name="Ohashi A."/>
            <person name="Parks D.H."/>
            <person name="Yamauchi T."/>
            <person name="Tyson G.W."/>
            <person name="Hugenholtz P."/>
        </authorList>
    </citation>
    <scope>NUCLEOTIDE SEQUENCE [LARGE SCALE GENOMIC DNA]</scope>
</reference>
<keyword evidence="2" id="KW-1185">Reference proteome</keyword>
<protein>
    <submittedName>
        <fullName evidence="1">Predicted extracellular nuclease</fullName>
    </submittedName>
</protein>
<evidence type="ECO:0000313" key="2">
    <source>
        <dbReference type="Proteomes" id="UP000030661"/>
    </source>
</evidence>
<dbReference type="Proteomes" id="UP000030661">
    <property type="component" value="Unassembled WGS sequence"/>
</dbReference>
<gene>
    <name evidence="1" type="ORF">U27_01085</name>
</gene>
<sequence>MSKSKKRRKNGPTLPPIVTLRPRLDQLFSDVSFLEQEMSAGKTQIDHLLKEITPQDFWPVLLKAYQAASEQVQQSLAAMLPQWIRERGDQDTLIELVDLGRFDEKGQQNILQWLQAAGTDITDLQQKEETDRFFEAYTFSDDSQGFILLFWYEDRRRRKVEGVNFLLDYNPPWEGAVKDAMFIPAGQPERVVQTHLGFWRQRGVPLISLNAIQAKEHILQHLLSNRRAKIRLPRDLIISRKTFLENVLILPDGARTPRFTKQDFDELSQTGKSPEAIRRYEQTVGRMVRLPDGKEALIDANLVENDPL</sequence>
<dbReference type="AlphaFoldDB" id="A0A081C9D1"/>
<proteinExistence type="predicted"/>
<dbReference type="STRING" id="1499967.U27_01085"/>
<organism evidence="1">
    <name type="scientific">Vecturithrix granuli</name>
    <dbReference type="NCBI Taxonomy" id="1499967"/>
    <lineage>
        <taxon>Bacteria</taxon>
        <taxon>Candidatus Moduliflexota</taxon>
        <taxon>Candidatus Vecturitrichia</taxon>
        <taxon>Candidatus Vecturitrichales</taxon>
        <taxon>Candidatus Vecturitrichaceae</taxon>
        <taxon>Candidatus Vecturithrix</taxon>
    </lineage>
</organism>